<dbReference type="SUPFAM" id="SSF51556">
    <property type="entry name" value="Metallo-dependent hydrolases"/>
    <property type="match status" value="1"/>
</dbReference>
<sequence length="353" mass="37258">MNATLLPEGVPLAGVVDERGVWTSEGLGDHDALPGRFVLPGLVDAHGHLSVGVGEDGSPRALSMEETRRNLARARESGITAIRDTGGPGGVTLRLLHDRQGDGGALLVSGRFLAPSGQYFPALYEPVEATDLVAAARAEIAAGARWVKLVADFPMMREGAPPPADAVPSYSIADVRDLVQAVHEAGARVAAHTTTTLAGELVAAGVDSIEHGNRLTESDVLELAARGGAWTPTLCALLLPWPGEDEGRRERRARLRERFSHLLGVAVERDLTILTGTDVVGDIATEVRLLTELGVPPRRALEAASGAALRYLDVTGLAEGRPANLISYHEDPREDPETLARPAAVIAQGSRIL</sequence>
<dbReference type="InterPro" id="IPR011059">
    <property type="entry name" value="Metal-dep_hydrolase_composite"/>
</dbReference>
<dbReference type="PANTHER" id="PTHR43135">
    <property type="entry name" value="ALPHA-D-RIBOSE 1-METHYLPHOSPHONATE 5-TRIPHOSPHATE DIPHOSPHATASE"/>
    <property type="match status" value="1"/>
</dbReference>
<feature type="domain" description="Amidohydrolase-related" evidence="1">
    <location>
        <begin position="37"/>
        <end position="347"/>
    </location>
</feature>
<proteinExistence type="predicted"/>
<dbReference type="InterPro" id="IPR032466">
    <property type="entry name" value="Metal_Hydrolase"/>
</dbReference>
<keyword evidence="2" id="KW-0378">Hydrolase</keyword>
<accession>A0A7W8Z8X0</accession>
<dbReference type="RefSeq" id="WP_184614861.1">
    <property type="nucleotide sequence ID" value="NZ_BOOS01000031.1"/>
</dbReference>
<dbReference type="Proteomes" id="UP000588112">
    <property type="component" value="Unassembled WGS sequence"/>
</dbReference>
<dbReference type="EMBL" id="JACHBR010000001">
    <property type="protein sequence ID" value="MBB5629641.1"/>
    <property type="molecule type" value="Genomic_DNA"/>
</dbReference>
<dbReference type="Gene3D" id="3.20.20.140">
    <property type="entry name" value="Metal-dependent hydrolases"/>
    <property type="match status" value="1"/>
</dbReference>
<dbReference type="PANTHER" id="PTHR43135:SF4">
    <property type="entry name" value="AMIDOHYDROLASE-RELATED DOMAIN-CONTAINING PROTEIN"/>
    <property type="match status" value="1"/>
</dbReference>
<keyword evidence="3" id="KW-1185">Reference proteome</keyword>
<dbReference type="GO" id="GO:0016810">
    <property type="term" value="F:hydrolase activity, acting on carbon-nitrogen (but not peptide) bonds"/>
    <property type="evidence" value="ECO:0007669"/>
    <property type="project" value="InterPro"/>
</dbReference>
<dbReference type="InterPro" id="IPR006680">
    <property type="entry name" value="Amidohydro-rel"/>
</dbReference>
<dbReference type="Pfam" id="PF01979">
    <property type="entry name" value="Amidohydro_1"/>
    <property type="match status" value="1"/>
</dbReference>
<dbReference type="InterPro" id="IPR051781">
    <property type="entry name" value="Metallo-dep_Hydrolase"/>
</dbReference>
<comment type="caution">
    <text evidence="2">The sequence shown here is derived from an EMBL/GenBank/DDBJ whole genome shotgun (WGS) entry which is preliminary data.</text>
</comment>
<protein>
    <submittedName>
        <fullName evidence="2">Imidazolonepropionase-like amidohydrolase</fullName>
    </submittedName>
</protein>
<dbReference type="Gene3D" id="2.30.40.10">
    <property type="entry name" value="Urease, subunit C, domain 1"/>
    <property type="match status" value="1"/>
</dbReference>
<evidence type="ECO:0000313" key="3">
    <source>
        <dbReference type="Proteomes" id="UP000588112"/>
    </source>
</evidence>
<evidence type="ECO:0000259" key="1">
    <source>
        <dbReference type="Pfam" id="PF01979"/>
    </source>
</evidence>
<gene>
    <name evidence="2" type="ORF">BJ981_005340</name>
</gene>
<dbReference type="AlphaFoldDB" id="A0A7W8Z8X0"/>
<evidence type="ECO:0000313" key="2">
    <source>
        <dbReference type="EMBL" id="MBB5629641.1"/>
    </source>
</evidence>
<organism evidence="2 3">
    <name type="scientific">Sphaerisporangium krabiense</name>
    <dbReference type="NCBI Taxonomy" id="763782"/>
    <lineage>
        <taxon>Bacteria</taxon>
        <taxon>Bacillati</taxon>
        <taxon>Actinomycetota</taxon>
        <taxon>Actinomycetes</taxon>
        <taxon>Streptosporangiales</taxon>
        <taxon>Streptosporangiaceae</taxon>
        <taxon>Sphaerisporangium</taxon>
    </lineage>
</organism>
<name>A0A7W8Z8X0_9ACTN</name>
<reference evidence="2 3" key="1">
    <citation type="submission" date="2020-08" db="EMBL/GenBank/DDBJ databases">
        <title>Sequencing the genomes of 1000 actinobacteria strains.</title>
        <authorList>
            <person name="Klenk H.-P."/>
        </authorList>
    </citation>
    <scope>NUCLEOTIDE SEQUENCE [LARGE SCALE GENOMIC DNA]</scope>
    <source>
        <strain evidence="2 3">DSM 45790</strain>
    </source>
</reference>